<name>A0A7W7D938_9ACTN</name>
<proteinExistence type="inferred from homology"/>
<protein>
    <submittedName>
        <fullName evidence="4">Aldehyde dehydrogenase (NAD+)/betaine-aldehyde dehydrogenase</fullName>
        <ecNumber evidence="4">1.2.1.3</ecNumber>
        <ecNumber evidence="4">1.2.1.8</ecNumber>
    </submittedName>
</protein>
<dbReference type="EC" id="1.2.1.8" evidence="4"/>
<dbReference type="InterPro" id="IPR016163">
    <property type="entry name" value="Ald_DH_C"/>
</dbReference>
<keyword evidence="5" id="KW-1185">Reference proteome</keyword>
<dbReference type="SUPFAM" id="SSF53720">
    <property type="entry name" value="ALDH-like"/>
    <property type="match status" value="1"/>
</dbReference>
<dbReference type="GO" id="GO:0008802">
    <property type="term" value="F:betaine-aldehyde dehydrogenase (NAD+) activity"/>
    <property type="evidence" value="ECO:0007669"/>
    <property type="project" value="UniProtKB-EC"/>
</dbReference>
<gene>
    <name evidence="4" type="ORF">BJ982_002587</name>
</gene>
<sequence>MTMMLDIPDDTARTPRLRRPGRLFVGGAWRPASDGREFATVDPATGEEIGLVAAAGKADVDDAIAAARQALHDPAWSGMSPSARGRLLWRLADLIEANADELAHLETHDQGQPFGVARHISVTGTAEHFRYFAGWTTKIEGATIPVSLPDVMHYTRREPVGVCALITPWNFPLMILSWKLAPALACGNTVVIKPAEQTPLTALKLMELCEEAGVPSGVVNLLTGGPDVGAALVSHPGVDKVSFTGSTEVGRSILRASADHLARVTLELGGKTPVIVAADADIDRAVAGCVQGAMFNSGQVCAAYSRFYVDARRADEFTEKAAALAGKVVLGPGIAPDTETGPLVSAEHLERVDRYVREGVAAGADLLTGGAREEGPLANGYFYRPTVFAGVTDEMSIAREEIFGPVMSVLTYDDPEELAGRANDSEYGLAASIWTDDLTTAHRLAADVQAGAVFVNMLHTPDPAAPWGGFKSSGFGREMGAYALDVYTEVKGVFINLARS</sequence>
<dbReference type="FunFam" id="3.40.309.10:FF:000009">
    <property type="entry name" value="Aldehyde dehydrogenase A"/>
    <property type="match status" value="1"/>
</dbReference>
<reference evidence="4 5" key="1">
    <citation type="submission" date="2020-08" db="EMBL/GenBank/DDBJ databases">
        <title>Sequencing the genomes of 1000 actinobacteria strains.</title>
        <authorList>
            <person name="Klenk H.-P."/>
        </authorList>
    </citation>
    <scope>NUCLEOTIDE SEQUENCE [LARGE SCALE GENOMIC DNA]</scope>
    <source>
        <strain evidence="4 5">DSM 45784</strain>
    </source>
</reference>
<feature type="domain" description="Aldehyde dehydrogenase" evidence="3">
    <location>
        <begin position="29"/>
        <end position="492"/>
    </location>
</feature>
<dbReference type="AlphaFoldDB" id="A0A7W7D938"/>
<evidence type="ECO:0000256" key="2">
    <source>
        <dbReference type="ARBA" id="ARBA00023002"/>
    </source>
</evidence>
<dbReference type="EC" id="1.2.1.3" evidence="4"/>
<evidence type="ECO:0000259" key="3">
    <source>
        <dbReference type="Pfam" id="PF00171"/>
    </source>
</evidence>
<dbReference type="Proteomes" id="UP000542210">
    <property type="component" value="Unassembled WGS sequence"/>
</dbReference>
<dbReference type="FunFam" id="3.40.605.10:FF:000007">
    <property type="entry name" value="NAD/NADP-dependent betaine aldehyde dehydrogenase"/>
    <property type="match status" value="1"/>
</dbReference>
<comment type="similarity">
    <text evidence="1">Belongs to the aldehyde dehydrogenase family.</text>
</comment>
<evidence type="ECO:0000313" key="5">
    <source>
        <dbReference type="Proteomes" id="UP000542210"/>
    </source>
</evidence>
<dbReference type="Gene3D" id="3.40.605.10">
    <property type="entry name" value="Aldehyde Dehydrogenase, Chain A, domain 1"/>
    <property type="match status" value="1"/>
</dbReference>
<comment type="caution">
    <text evidence="4">The sequence shown here is derived from an EMBL/GenBank/DDBJ whole genome shotgun (WGS) entry which is preliminary data.</text>
</comment>
<dbReference type="PANTHER" id="PTHR11699">
    <property type="entry name" value="ALDEHYDE DEHYDROGENASE-RELATED"/>
    <property type="match status" value="1"/>
</dbReference>
<dbReference type="InterPro" id="IPR015590">
    <property type="entry name" value="Aldehyde_DH_dom"/>
</dbReference>
<dbReference type="EMBL" id="JACHND010000001">
    <property type="protein sequence ID" value="MBB4701043.1"/>
    <property type="molecule type" value="Genomic_DNA"/>
</dbReference>
<dbReference type="InterPro" id="IPR016162">
    <property type="entry name" value="Ald_DH_N"/>
</dbReference>
<dbReference type="InterPro" id="IPR016161">
    <property type="entry name" value="Ald_DH/histidinol_DH"/>
</dbReference>
<accession>A0A7W7D938</accession>
<evidence type="ECO:0000256" key="1">
    <source>
        <dbReference type="ARBA" id="ARBA00009986"/>
    </source>
</evidence>
<organism evidence="4 5">
    <name type="scientific">Sphaerisporangium siamense</name>
    <dbReference type="NCBI Taxonomy" id="795645"/>
    <lineage>
        <taxon>Bacteria</taxon>
        <taxon>Bacillati</taxon>
        <taxon>Actinomycetota</taxon>
        <taxon>Actinomycetes</taxon>
        <taxon>Streptosporangiales</taxon>
        <taxon>Streptosporangiaceae</taxon>
        <taxon>Sphaerisporangium</taxon>
    </lineage>
</organism>
<dbReference type="RefSeq" id="WP_275411703.1">
    <property type="nucleotide sequence ID" value="NZ_BOOV01000017.1"/>
</dbReference>
<dbReference type="Pfam" id="PF00171">
    <property type="entry name" value="Aldedh"/>
    <property type="match status" value="1"/>
</dbReference>
<dbReference type="Gene3D" id="3.40.309.10">
    <property type="entry name" value="Aldehyde Dehydrogenase, Chain A, domain 2"/>
    <property type="match status" value="1"/>
</dbReference>
<keyword evidence="2 4" id="KW-0560">Oxidoreductase</keyword>
<evidence type="ECO:0000313" key="4">
    <source>
        <dbReference type="EMBL" id="MBB4701043.1"/>
    </source>
</evidence>